<accession>A0A4P9Z9R2</accession>
<dbReference type="Proteomes" id="UP000268321">
    <property type="component" value="Unassembled WGS sequence"/>
</dbReference>
<dbReference type="AlphaFoldDB" id="A0A4P9Z9R2"/>
<sequence length="430" mass="48587">MPSSTEQLKPMSSESLPLSDLVTTLENSPDLQEITVSDVLAPQSKQHYMHLCLLLINPKQAISHKLAQAIQQYLLRDSAQSSTASLVDFLEYGGLVNEEFALLFSRTAEAETSSESKLFVRKQIDLIPYMPMPNCSQKIEKIVTSSQKHSPHELAALLFRNLTILYGKAAHTLKNKADLQMTKRIESAIVSSLPCIFGFSNDNWVAFDLESRLNFTRLLRTLMNLNLQKDGTWQEAYSLVPPRSLVYQLLVSTNPLIVSEVLGFISYLKTLKFDDPQDASKKAINCFVFDAVNFVWKDRAFKYDDSFSKGMFLDIHFLQRMGSLNFFGVSEYLMLKNIGGLARNPAFSYMFAEIVWSIEDAQPDITVRHPGPLSEESVYRLQCDSSAKWVPMSYSDIKKTVLFSLVRSGFTGIGQFLYSSVRSLQNGKQQ</sequence>
<name>A0A4P9Z9R2_9ASCO</name>
<protein>
    <submittedName>
        <fullName evidence="1">Uncharacterized protein</fullName>
    </submittedName>
</protein>
<evidence type="ECO:0000313" key="1">
    <source>
        <dbReference type="EMBL" id="RKP29497.1"/>
    </source>
</evidence>
<gene>
    <name evidence="1" type="ORF">METBISCDRAFT_24159</name>
</gene>
<evidence type="ECO:0000313" key="2">
    <source>
        <dbReference type="Proteomes" id="UP000268321"/>
    </source>
</evidence>
<keyword evidence="2" id="KW-1185">Reference proteome</keyword>
<dbReference type="EMBL" id="ML004484">
    <property type="protein sequence ID" value="RKP29497.1"/>
    <property type="molecule type" value="Genomic_DNA"/>
</dbReference>
<organism evidence="1 2">
    <name type="scientific">Metschnikowia bicuspidata</name>
    <dbReference type="NCBI Taxonomy" id="27322"/>
    <lineage>
        <taxon>Eukaryota</taxon>
        <taxon>Fungi</taxon>
        <taxon>Dikarya</taxon>
        <taxon>Ascomycota</taxon>
        <taxon>Saccharomycotina</taxon>
        <taxon>Pichiomycetes</taxon>
        <taxon>Metschnikowiaceae</taxon>
        <taxon>Metschnikowia</taxon>
    </lineage>
</organism>
<proteinExistence type="predicted"/>
<dbReference type="OrthoDB" id="6347512at2759"/>
<reference evidence="2" key="1">
    <citation type="journal article" date="2018" name="Nat. Microbiol.">
        <title>Leveraging single-cell genomics to expand the fungal tree of life.</title>
        <authorList>
            <person name="Ahrendt S.R."/>
            <person name="Quandt C.A."/>
            <person name="Ciobanu D."/>
            <person name="Clum A."/>
            <person name="Salamov A."/>
            <person name="Andreopoulos B."/>
            <person name="Cheng J.F."/>
            <person name="Woyke T."/>
            <person name="Pelin A."/>
            <person name="Henrissat B."/>
            <person name="Reynolds N.K."/>
            <person name="Benny G.L."/>
            <person name="Smith M.E."/>
            <person name="James T.Y."/>
            <person name="Grigoriev I.V."/>
        </authorList>
    </citation>
    <scope>NUCLEOTIDE SEQUENCE [LARGE SCALE GENOMIC DNA]</scope>
    <source>
        <strain evidence="2">Baker2002</strain>
    </source>
</reference>